<keyword evidence="2" id="KW-1185">Reference proteome</keyword>
<protein>
    <submittedName>
        <fullName evidence="1">Uncharacterized protein</fullName>
    </submittedName>
</protein>
<dbReference type="InterPro" id="IPR002347">
    <property type="entry name" value="SDR_fam"/>
</dbReference>
<accession>A0AAD6BY17</accession>
<evidence type="ECO:0000313" key="1">
    <source>
        <dbReference type="EMBL" id="KAJ5433437.1"/>
    </source>
</evidence>
<comment type="caution">
    <text evidence="1">The sequence shown here is derived from an EMBL/GenBank/DDBJ whole genome shotgun (WGS) entry which is preliminary data.</text>
</comment>
<dbReference type="AlphaFoldDB" id="A0AAD6BY17"/>
<dbReference type="InterPro" id="IPR036291">
    <property type="entry name" value="NAD(P)-bd_dom_sf"/>
</dbReference>
<dbReference type="GeneID" id="81606217"/>
<reference evidence="1" key="1">
    <citation type="submission" date="2022-12" db="EMBL/GenBank/DDBJ databases">
        <authorList>
            <person name="Petersen C."/>
        </authorList>
    </citation>
    <scope>NUCLEOTIDE SEQUENCE</scope>
    <source>
        <strain evidence="1">IBT 16125</strain>
    </source>
</reference>
<sequence>MSTVADNFTTVVHHKPYATILPSRAQLSQKGKVVLVTGSSGGIGFAIARAFSKASTAKVILTGRHQGPLDTTIDTLKDLPGHYAVWAASDEAKFLHRRFTWAAWDVNKISSGKIRERIDGDANYLKVGVTGL</sequence>
<organism evidence="1 2">
    <name type="scientific">Penicillium daleae</name>
    <dbReference type="NCBI Taxonomy" id="63821"/>
    <lineage>
        <taxon>Eukaryota</taxon>
        <taxon>Fungi</taxon>
        <taxon>Dikarya</taxon>
        <taxon>Ascomycota</taxon>
        <taxon>Pezizomycotina</taxon>
        <taxon>Eurotiomycetes</taxon>
        <taxon>Eurotiomycetidae</taxon>
        <taxon>Eurotiales</taxon>
        <taxon>Aspergillaceae</taxon>
        <taxon>Penicillium</taxon>
    </lineage>
</organism>
<dbReference type="Proteomes" id="UP001213681">
    <property type="component" value="Unassembled WGS sequence"/>
</dbReference>
<dbReference type="SUPFAM" id="SSF51735">
    <property type="entry name" value="NAD(P)-binding Rossmann-fold domains"/>
    <property type="match status" value="1"/>
</dbReference>
<proteinExistence type="predicted"/>
<dbReference type="Pfam" id="PF00106">
    <property type="entry name" value="adh_short"/>
    <property type="match status" value="1"/>
</dbReference>
<gene>
    <name evidence="1" type="ORF">N7458_012593</name>
</gene>
<name>A0AAD6BY17_9EURO</name>
<dbReference type="RefSeq" id="XP_056760728.1">
    <property type="nucleotide sequence ID" value="XM_056915974.1"/>
</dbReference>
<evidence type="ECO:0000313" key="2">
    <source>
        <dbReference type="Proteomes" id="UP001213681"/>
    </source>
</evidence>
<reference evidence="1" key="2">
    <citation type="journal article" date="2023" name="IMA Fungus">
        <title>Comparative genomic study of the Penicillium genus elucidates a diverse pangenome and 15 lateral gene transfer events.</title>
        <authorList>
            <person name="Petersen C."/>
            <person name="Sorensen T."/>
            <person name="Nielsen M.R."/>
            <person name="Sondergaard T.E."/>
            <person name="Sorensen J.L."/>
            <person name="Fitzpatrick D.A."/>
            <person name="Frisvad J.C."/>
            <person name="Nielsen K.L."/>
        </authorList>
    </citation>
    <scope>NUCLEOTIDE SEQUENCE</scope>
    <source>
        <strain evidence="1">IBT 16125</strain>
    </source>
</reference>
<dbReference type="EMBL" id="JAPVEA010000009">
    <property type="protein sequence ID" value="KAJ5433437.1"/>
    <property type="molecule type" value="Genomic_DNA"/>
</dbReference>
<dbReference type="Gene3D" id="3.40.50.720">
    <property type="entry name" value="NAD(P)-binding Rossmann-like Domain"/>
    <property type="match status" value="1"/>
</dbReference>